<dbReference type="InterPro" id="IPR000551">
    <property type="entry name" value="MerR-type_HTH_dom"/>
</dbReference>
<dbReference type="Proteomes" id="UP000216024">
    <property type="component" value="Unassembled WGS sequence"/>
</dbReference>
<evidence type="ECO:0000256" key="1">
    <source>
        <dbReference type="ARBA" id="ARBA00022491"/>
    </source>
</evidence>
<dbReference type="InterPro" id="IPR047057">
    <property type="entry name" value="MerR_fam"/>
</dbReference>
<keyword evidence="3" id="KW-0238">DNA-binding</keyword>
<dbReference type="GO" id="GO:0003677">
    <property type="term" value="F:DNA binding"/>
    <property type="evidence" value="ECO:0007669"/>
    <property type="project" value="UniProtKB-KW"/>
</dbReference>
<evidence type="ECO:0000256" key="3">
    <source>
        <dbReference type="ARBA" id="ARBA00023125"/>
    </source>
</evidence>
<dbReference type="OrthoDB" id="9773308at2"/>
<feature type="domain" description="HTH merR-type" evidence="5">
    <location>
        <begin position="4"/>
        <end position="72"/>
    </location>
</feature>
<dbReference type="PANTHER" id="PTHR30204:SF69">
    <property type="entry name" value="MERR-FAMILY TRANSCRIPTIONAL REGULATOR"/>
    <property type="match status" value="1"/>
</dbReference>
<evidence type="ECO:0000259" key="5">
    <source>
        <dbReference type="PROSITE" id="PS50937"/>
    </source>
</evidence>
<evidence type="ECO:0000256" key="4">
    <source>
        <dbReference type="ARBA" id="ARBA00023163"/>
    </source>
</evidence>
<dbReference type="SUPFAM" id="SSF46955">
    <property type="entry name" value="Putative DNA-binding domain"/>
    <property type="match status" value="1"/>
</dbReference>
<dbReference type="PROSITE" id="PS50937">
    <property type="entry name" value="HTH_MERR_2"/>
    <property type="match status" value="1"/>
</dbReference>
<dbReference type="GO" id="GO:0003700">
    <property type="term" value="F:DNA-binding transcription factor activity"/>
    <property type="evidence" value="ECO:0007669"/>
    <property type="project" value="InterPro"/>
</dbReference>
<comment type="caution">
    <text evidence="6">The sequence shown here is derived from an EMBL/GenBank/DDBJ whole genome shotgun (WGS) entry which is preliminary data.</text>
</comment>
<proteinExistence type="predicted"/>
<dbReference type="PROSITE" id="PS00552">
    <property type="entry name" value="HTH_MERR_1"/>
    <property type="match status" value="1"/>
</dbReference>
<dbReference type="CDD" id="cd00592">
    <property type="entry name" value="HTH_MerR-like"/>
    <property type="match status" value="1"/>
</dbReference>
<gene>
    <name evidence="6" type="ORF">CCE28_15480</name>
</gene>
<sequence length="243" mass="29015">MNNRYRMGQVSNFIGISKDTIRHWQKKGLLHIKKDDNNYNVFTDQDYFKIFKINFFRDLGFSISEIKELLKREDIHDKKDIIDNHIKLLDDEIEKLIYQRNVLKEANEMPTSRETNLELVKKIFKMKKVDTNAPSNFSASKLMQDKQLFITNFETKTLEGYNVHIEAFENEDFVYSHNTFIHFFYPREELVDSGYPVDLINSFAEKNNLRIIGEIVEIHDIKQVFFNDFDYIELYVAVKDNND</sequence>
<dbReference type="AlphaFoldDB" id="A0A267MHD4"/>
<dbReference type="RefSeq" id="WP_095134640.1">
    <property type="nucleotide sequence ID" value="NZ_NIBG01000016.1"/>
</dbReference>
<evidence type="ECO:0000313" key="7">
    <source>
        <dbReference type="Proteomes" id="UP000216024"/>
    </source>
</evidence>
<dbReference type="InterPro" id="IPR009061">
    <property type="entry name" value="DNA-bd_dom_put_sf"/>
</dbReference>
<dbReference type="Pfam" id="PF13411">
    <property type="entry name" value="MerR_1"/>
    <property type="match status" value="1"/>
</dbReference>
<keyword evidence="4" id="KW-0804">Transcription</keyword>
<dbReference type="EMBL" id="NIBG01000016">
    <property type="protein sequence ID" value="PAB58338.1"/>
    <property type="molecule type" value="Genomic_DNA"/>
</dbReference>
<keyword evidence="2" id="KW-0805">Transcription regulation</keyword>
<evidence type="ECO:0000256" key="2">
    <source>
        <dbReference type="ARBA" id="ARBA00023015"/>
    </source>
</evidence>
<name>A0A267MHD4_9FIRM</name>
<dbReference type="Gene3D" id="1.10.1660.10">
    <property type="match status" value="1"/>
</dbReference>
<evidence type="ECO:0000313" key="6">
    <source>
        <dbReference type="EMBL" id="PAB58338.1"/>
    </source>
</evidence>
<organism evidence="6 7">
    <name type="scientific">Anaeromicrobium sediminis</name>
    <dbReference type="NCBI Taxonomy" id="1478221"/>
    <lineage>
        <taxon>Bacteria</taxon>
        <taxon>Bacillati</taxon>
        <taxon>Bacillota</taxon>
        <taxon>Clostridia</taxon>
        <taxon>Peptostreptococcales</taxon>
        <taxon>Thermotaleaceae</taxon>
        <taxon>Anaeromicrobium</taxon>
    </lineage>
</organism>
<dbReference type="SMART" id="SM00422">
    <property type="entry name" value="HTH_MERR"/>
    <property type="match status" value="1"/>
</dbReference>
<keyword evidence="1" id="KW-0678">Repressor</keyword>
<accession>A0A267MHD4</accession>
<dbReference type="PANTHER" id="PTHR30204">
    <property type="entry name" value="REDOX-CYCLING DRUG-SENSING TRANSCRIPTIONAL ACTIVATOR SOXR"/>
    <property type="match status" value="1"/>
</dbReference>
<reference evidence="6 7" key="1">
    <citation type="submission" date="2017-06" db="EMBL/GenBank/DDBJ databases">
        <title>Draft genome sequence of anaerobic fermentative bacterium Anaeromicrobium sediminis DY2726D isolated from West Pacific Ocean sediments.</title>
        <authorList>
            <person name="Zeng X."/>
        </authorList>
    </citation>
    <scope>NUCLEOTIDE SEQUENCE [LARGE SCALE GENOMIC DNA]</scope>
    <source>
        <strain evidence="6 7">DY2726D</strain>
    </source>
</reference>
<protein>
    <recommendedName>
        <fullName evidence="5">HTH merR-type domain-containing protein</fullName>
    </recommendedName>
</protein>
<keyword evidence="7" id="KW-1185">Reference proteome</keyword>